<dbReference type="AlphaFoldDB" id="A0A7X0PBW4"/>
<accession>A0A7X0PBW4</accession>
<feature type="chain" id="PRO_5031182956" description="DUF4148 domain-containing protein" evidence="1">
    <location>
        <begin position="22"/>
        <end position="123"/>
    </location>
</feature>
<name>A0A7X0PBW4_9BURK</name>
<feature type="signal peptide" evidence="1">
    <location>
        <begin position="1"/>
        <end position="21"/>
    </location>
</feature>
<evidence type="ECO:0000256" key="1">
    <source>
        <dbReference type="SAM" id="SignalP"/>
    </source>
</evidence>
<dbReference type="Proteomes" id="UP000575083">
    <property type="component" value="Unassembled WGS sequence"/>
</dbReference>
<reference evidence="2 3" key="1">
    <citation type="submission" date="2020-08" db="EMBL/GenBank/DDBJ databases">
        <title>Functional genomics of gut bacteria from endangered species of beetles.</title>
        <authorList>
            <person name="Carlos-Shanley C."/>
        </authorList>
    </citation>
    <scope>NUCLEOTIDE SEQUENCE [LARGE SCALE GENOMIC DNA]</scope>
    <source>
        <strain evidence="2 3">S00198</strain>
    </source>
</reference>
<keyword evidence="1" id="KW-0732">Signal</keyword>
<gene>
    <name evidence="2" type="ORF">HNP48_001360</name>
</gene>
<comment type="caution">
    <text evidence="2">The sequence shown here is derived from an EMBL/GenBank/DDBJ whole genome shotgun (WGS) entry which is preliminary data.</text>
</comment>
<evidence type="ECO:0000313" key="3">
    <source>
        <dbReference type="Proteomes" id="UP000575083"/>
    </source>
</evidence>
<sequence length="123" mass="13129">MKVRFALIALGLATAATGALASTVYHTSPTQEEGATFVPSHLGNAVSREDVQKNVLIAQQDGSLHWISRGYPATYPLVKAPVLTKSRQQVLDELQSAQKRPATANGVRDLGGEIGWVEAHQAP</sequence>
<dbReference type="EMBL" id="JACHLK010000002">
    <property type="protein sequence ID" value="MBB6558696.1"/>
    <property type="molecule type" value="Genomic_DNA"/>
</dbReference>
<evidence type="ECO:0000313" key="2">
    <source>
        <dbReference type="EMBL" id="MBB6558696.1"/>
    </source>
</evidence>
<evidence type="ECO:0008006" key="4">
    <source>
        <dbReference type="Google" id="ProtNLM"/>
    </source>
</evidence>
<keyword evidence="3" id="KW-1185">Reference proteome</keyword>
<protein>
    <recommendedName>
        <fullName evidence="4">DUF4148 domain-containing protein</fullName>
    </recommendedName>
</protein>
<dbReference type="RefSeq" id="WP_184856129.1">
    <property type="nucleotide sequence ID" value="NZ_JACHLK010000002.1"/>
</dbReference>
<organism evidence="2 3">
    <name type="scientific">Acidovorax soli</name>
    <dbReference type="NCBI Taxonomy" id="592050"/>
    <lineage>
        <taxon>Bacteria</taxon>
        <taxon>Pseudomonadati</taxon>
        <taxon>Pseudomonadota</taxon>
        <taxon>Betaproteobacteria</taxon>
        <taxon>Burkholderiales</taxon>
        <taxon>Comamonadaceae</taxon>
        <taxon>Acidovorax</taxon>
    </lineage>
</organism>
<proteinExistence type="predicted"/>